<dbReference type="PROSITE" id="PS50883">
    <property type="entry name" value="EAL"/>
    <property type="match status" value="1"/>
</dbReference>
<dbReference type="InterPro" id="IPR035919">
    <property type="entry name" value="EAL_sf"/>
</dbReference>
<evidence type="ECO:0000313" key="2">
    <source>
        <dbReference type="EMBL" id="MXP10233.1"/>
    </source>
</evidence>
<dbReference type="InterPro" id="IPR050706">
    <property type="entry name" value="Cyclic-di-GMP_PDE-like"/>
</dbReference>
<dbReference type="OrthoDB" id="1673646at2"/>
<sequence>MAFQPIVDAERRNVFAYEALVRGRHEEGAAQVLSQVTPETLYAFDQQCRVAAITGAVDAGILDTQAKLSINFLPKAIYSPLACIQLTLRTARETGLAADRLIFEFTENEQMISTDRIRTIIECYREMGFTTAIDDFGAGHSGLNLLARLKTEYLKIDMGLVREIEERPRNRSIVEGLVSMAKKLDATLIAEGIETEAEYHVLRDLGLRYFQGYLFAKPAFRSIPKAVLPQPRFAE</sequence>
<evidence type="ECO:0000313" key="3">
    <source>
        <dbReference type="Proteomes" id="UP000429229"/>
    </source>
</evidence>
<accession>A0A6I4U5T4</accession>
<keyword evidence="3" id="KW-1185">Reference proteome</keyword>
<reference evidence="2 3" key="1">
    <citation type="submission" date="2019-12" db="EMBL/GenBank/DDBJ databases">
        <title>Genomic-based taxomic classification of the family Erythrobacteraceae.</title>
        <authorList>
            <person name="Xu L."/>
        </authorList>
    </citation>
    <scope>NUCLEOTIDE SEQUENCE [LARGE SCALE GENOMIC DNA]</scope>
    <source>
        <strain evidence="2 3">LMG 29519</strain>
    </source>
</reference>
<dbReference type="GO" id="GO:0071111">
    <property type="term" value="F:cyclic-guanylate-specific phosphodiesterase activity"/>
    <property type="evidence" value="ECO:0007669"/>
    <property type="project" value="InterPro"/>
</dbReference>
<comment type="caution">
    <text evidence="2">The sequence shown here is derived from an EMBL/GenBank/DDBJ whole genome shotgun (WGS) entry which is preliminary data.</text>
</comment>
<dbReference type="Proteomes" id="UP000429229">
    <property type="component" value="Unassembled WGS sequence"/>
</dbReference>
<proteinExistence type="predicted"/>
<dbReference type="AlphaFoldDB" id="A0A6I4U5T4"/>
<dbReference type="SMART" id="SM00052">
    <property type="entry name" value="EAL"/>
    <property type="match status" value="1"/>
</dbReference>
<dbReference type="InterPro" id="IPR001633">
    <property type="entry name" value="EAL_dom"/>
</dbReference>
<dbReference type="EMBL" id="WTYR01000001">
    <property type="protein sequence ID" value="MXP10233.1"/>
    <property type="molecule type" value="Genomic_DNA"/>
</dbReference>
<evidence type="ECO:0000259" key="1">
    <source>
        <dbReference type="PROSITE" id="PS50883"/>
    </source>
</evidence>
<gene>
    <name evidence="2" type="ORF">GRI68_08570</name>
</gene>
<dbReference type="SUPFAM" id="SSF141868">
    <property type="entry name" value="EAL domain-like"/>
    <property type="match status" value="1"/>
</dbReference>
<dbReference type="PANTHER" id="PTHR33121">
    <property type="entry name" value="CYCLIC DI-GMP PHOSPHODIESTERASE PDEF"/>
    <property type="match status" value="1"/>
</dbReference>
<dbReference type="PANTHER" id="PTHR33121:SF15">
    <property type="entry name" value="BLUE LIGHT- AND TEMPERATURE-REGULATED ANTIREPRESSOR BLUF"/>
    <property type="match status" value="1"/>
</dbReference>
<dbReference type="CDD" id="cd01948">
    <property type="entry name" value="EAL"/>
    <property type="match status" value="1"/>
</dbReference>
<protein>
    <submittedName>
        <fullName evidence="2">EAL domain-containing protein</fullName>
    </submittedName>
</protein>
<dbReference type="Gene3D" id="3.20.20.450">
    <property type="entry name" value="EAL domain"/>
    <property type="match status" value="1"/>
</dbReference>
<feature type="domain" description="EAL" evidence="1">
    <location>
        <begin position="1"/>
        <end position="232"/>
    </location>
</feature>
<name>A0A6I4U5T4_9SPHN</name>
<dbReference type="Pfam" id="PF00563">
    <property type="entry name" value="EAL"/>
    <property type="match status" value="1"/>
</dbReference>
<organism evidence="2 3">
    <name type="scientific">Alteriqipengyuania halimionae</name>
    <dbReference type="NCBI Taxonomy" id="1926630"/>
    <lineage>
        <taxon>Bacteria</taxon>
        <taxon>Pseudomonadati</taxon>
        <taxon>Pseudomonadota</taxon>
        <taxon>Alphaproteobacteria</taxon>
        <taxon>Sphingomonadales</taxon>
        <taxon>Erythrobacteraceae</taxon>
        <taxon>Alteriqipengyuania</taxon>
    </lineage>
</organism>